<sequence>MSKETNKNKNNIKNIFSLLFRKYSFFRVLSYLFVIVAVLSAISVATVKSKKIPVIASLNPVVGQAGDTMVIRGSNFGAIRGTNYVEIGGNRVTASGYLTWAENLIKLTIPGNVQDGLVVVVTKAGKSKPGFFANEAEIPVAVPKNIKTLQPVITEVTPPSGSYGTLLTIRGSDFGTARGESKVVFAANAEESSLGSGQGELAADFDFSTIAASESDYDYEYWSDSEIRVRIPDGAATGSLYVQTEKGKSNLVQEEIKLAAGEKSYLSRKTYILQLNSDIDSIDTKNGTNITLRIPRPVASSWQPMVELTECQPEPVISEYKNTVIHQIWLKKATSKSEKIRFSHNFVVSTYAIQTKINEKAVKPYSQEAKARILFKNAVNPDSLIQSGKEEIKALAKEIITVNGKVEKNPYTMARLVYDYMIQNYKVRDELRKSDASPLDLLKSKSGDAYDMAIFYTSLLRSLEIPSLPIAGILVDSEMKTRAHWWTEFYIEGFGWLPVDISLGMGLPYKSFRPVENDAEFYFGNLDGQHIAFSKGWKEIKQTISQNSKIVYRPKTYALQSIWEESSEGNVNYSSLWNDPIVLGLY</sequence>
<dbReference type="PANTHER" id="PTHR38339">
    <property type="entry name" value="TRANSGLUTAMINASE DOMAIN PROTEIN"/>
    <property type="match status" value="1"/>
</dbReference>
<gene>
    <name evidence="3" type="ORF">HNP76_001406</name>
</gene>
<comment type="caution">
    <text evidence="3">The sequence shown here is derived from an EMBL/GenBank/DDBJ whole genome shotgun (WGS) entry which is preliminary data.</text>
</comment>
<dbReference type="Proteomes" id="UP000518887">
    <property type="component" value="Unassembled WGS sequence"/>
</dbReference>
<dbReference type="RefSeq" id="WP_184658936.1">
    <property type="nucleotide sequence ID" value="NZ_CP031518.1"/>
</dbReference>
<dbReference type="InterPro" id="IPR038765">
    <property type="entry name" value="Papain-like_cys_pep_sf"/>
</dbReference>
<evidence type="ECO:0000256" key="1">
    <source>
        <dbReference type="SAM" id="Phobius"/>
    </source>
</evidence>
<keyword evidence="3" id="KW-0645">Protease</keyword>
<reference evidence="3 4" key="1">
    <citation type="submission" date="2020-08" db="EMBL/GenBank/DDBJ databases">
        <title>Genomic Encyclopedia of Type Strains, Phase IV (KMG-IV): sequencing the most valuable type-strain genomes for metagenomic binning, comparative biology and taxonomic classification.</title>
        <authorList>
            <person name="Goeker M."/>
        </authorList>
    </citation>
    <scope>NUCLEOTIDE SEQUENCE [LARGE SCALE GENOMIC DNA]</scope>
    <source>
        <strain evidence="3 4">DSM 103462</strain>
    </source>
</reference>
<dbReference type="InterPro" id="IPR013783">
    <property type="entry name" value="Ig-like_fold"/>
</dbReference>
<dbReference type="InterPro" id="IPR002909">
    <property type="entry name" value="IPT_dom"/>
</dbReference>
<dbReference type="InterPro" id="IPR002931">
    <property type="entry name" value="Transglutaminase-like"/>
</dbReference>
<dbReference type="EMBL" id="JACHFQ010000004">
    <property type="protein sequence ID" value="MBB5226038.1"/>
    <property type="molecule type" value="Genomic_DNA"/>
</dbReference>
<keyword evidence="1" id="KW-0812">Transmembrane</keyword>
<organism evidence="3 4">
    <name type="scientific">Treponema ruminis</name>
    <dbReference type="NCBI Taxonomy" id="744515"/>
    <lineage>
        <taxon>Bacteria</taxon>
        <taxon>Pseudomonadati</taxon>
        <taxon>Spirochaetota</taxon>
        <taxon>Spirochaetia</taxon>
        <taxon>Spirochaetales</taxon>
        <taxon>Treponemataceae</taxon>
        <taxon>Treponema</taxon>
    </lineage>
</organism>
<evidence type="ECO:0000259" key="2">
    <source>
        <dbReference type="SMART" id="SM00460"/>
    </source>
</evidence>
<dbReference type="SUPFAM" id="SSF81296">
    <property type="entry name" value="E set domains"/>
    <property type="match status" value="2"/>
</dbReference>
<dbReference type="GO" id="GO:0006508">
    <property type="term" value="P:proteolysis"/>
    <property type="evidence" value="ECO:0007669"/>
    <property type="project" value="UniProtKB-KW"/>
</dbReference>
<keyword evidence="4" id="KW-1185">Reference proteome</keyword>
<feature type="domain" description="Transglutaminase-like" evidence="2">
    <location>
        <begin position="441"/>
        <end position="503"/>
    </location>
</feature>
<feature type="transmembrane region" description="Helical" evidence="1">
    <location>
        <begin position="28"/>
        <end position="47"/>
    </location>
</feature>
<keyword evidence="1" id="KW-0472">Membrane</keyword>
<dbReference type="SMART" id="SM00460">
    <property type="entry name" value="TGc"/>
    <property type="match status" value="1"/>
</dbReference>
<dbReference type="AlphaFoldDB" id="A0A7W8LM56"/>
<dbReference type="Gene3D" id="3.10.620.30">
    <property type="match status" value="1"/>
</dbReference>
<keyword evidence="3" id="KW-0378">Hydrolase</keyword>
<keyword evidence="1" id="KW-1133">Transmembrane helix</keyword>
<evidence type="ECO:0000313" key="4">
    <source>
        <dbReference type="Proteomes" id="UP000518887"/>
    </source>
</evidence>
<evidence type="ECO:0000313" key="3">
    <source>
        <dbReference type="EMBL" id="MBB5226038.1"/>
    </source>
</evidence>
<proteinExistence type="predicted"/>
<dbReference type="PANTHER" id="PTHR38339:SF1">
    <property type="entry name" value="TRANSGLUTAMINASE-LIKE DOMAIN-CONTAINING PROTEIN"/>
    <property type="match status" value="1"/>
</dbReference>
<dbReference type="SUPFAM" id="SSF54001">
    <property type="entry name" value="Cysteine proteinases"/>
    <property type="match status" value="1"/>
</dbReference>
<dbReference type="InterPro" id="IPR014756">
    <property type="entry name" value="Ig_E-set"/>
</dbReference>
<dbReference type="Gene3D" id="2.60.40.10">
    <property type="entry name" value="Immunoglobulins"/>
    <property type="match status" value="2"/>
</dbReference>
<dbReference type="Pfam" id="PF01841">
    <property type="entry name" value="Transglut_core"/>
    <property type="match status" value="1"/>
</dbReference>
<accession>A0A7W8LM56</accession>
<dbReference type="GO" id="GO:0008233">
    <property type="term" value="F:peptidase activity"/>
    <property type="evidence" value="ECO:0007669"/>
    <property type="project" value="UniProtKB-KW"/>
</dbReference>
<name>A0A7W8LM56_9SPIR</name>
<dbReference type="CDD" id="cd00603">
    <property type="entry name" value="IPT_PCSR"/>
    <property type="match status" value="1"/>
</dbReference>
<protein>
    <submittedName>
        <fullName evidence="3">Transglutaminase-like putative cysteine protease</fullName>
    </submittedName>
</protein>
<dbReference type="Pfam" id="PF01833">
    <property type="entry name" value="TIG"/>
    <property type="match status" value="2"/>
</dbReference>